<dbReference type="Gene3D" id="1.10.1040.10">
    <property type="entry name" value="N-(1-d-carboxylethyl)-l-norvaline Dehydrogenase, domain 2"/>
    <property type="match status" value="1"/>
</dbReference>
<dbReference type="SUPFAM" id="SSF51735">
    <property type="entry name" value="NAD(P)-binding Rossmann-fold domains"/>
    <property type="match status" value="1"/>
</dbReference>
<dbReference type="GO" id="GO:0046168">
    <property type="term" value="P:glycerol-3-phosphate catabolic process"/>
    <property type="evidence" value="ECO:0007669"/>
    <property type="project" value="UniProtKB-UniRule"/>
</dbReference>
<organism evidence="13 14">
    <name type="scientific">Nannochloropsis gaditana</name>
    <dbReference type="NCBI Taxonomy" id="72520"/>
    <lineage>
        <taxon>Eukaryota</taxon>
        <taxon>Sar</taxon>
        <taxon>Stramenopiles</taxon>
        <taxon>Ochrophyta</taxon>
        <taxon>Eustigmatophyceae</taxon>
        <taxon>Eustigmatales</taxon>
        <taxon>Monodopsidaceae</taxon>
        <taxon>Nannochloropsis</taxon>
    </lineage>
</organism>
<dbReference type="InterPro" id="IPR013328">
    <property type="entry name" value="6PGD_dom2"/>
</dbReference>
<dbReference type="SUPFAM" id="SSF48179">
    <property type="entry name" value="6-phosphogluconate dehydrogenase C-terminal domain-like"/>
    <property type="match status" value="1"/>
</dbReference>
<evidence type="ECO:0000313" key="14">
    <source>
        <dbReference type="Proteomes" id="UP000019335"/>
    </source>
</evidence>
<evidence type="ECO:0000256" key="10">
    <source>
        <dbReference type="SAM" id="Phobius"/>
    </source>
</evidence>
<dbReference type="GO" id="GO:0005975">
    <property type="term" value="P:carbohydrate metabolic process"/>
    <property type="evidence" value="ECO:0007669"/>
    <property type="project" value="InterPro"/>
</dbReference>
<dbReference type="PANTHER" id="PTHR11728">
    <property type="entry name" value="GLYCEROL-3-PHOSPHATE DEHYDROGENASE"/>
    <property type="match status" value="1"/>
</dbReference>
<dbReference type="GO" id="GO:0051287">
    <property type="term" value="F:NAD binding"/>
    <property type="evidence" value="ECO:0007669"/>
    <property type="project" value="UniProtKB-UniRule"/>
</dbReference>
<feature type="domain" description="Glycerol-3-phosphate dehydrogenase NAD-dependent C-terminal" evidence="12">
    <location>
        <begin position="252"/>
        <end position="399"/>
    </location>
</feature>
<feature type="binding site" evidence="6">
    <location>
        <begin position="327"/>
        <end position="328"/>
    </location>
    <ligand>
        <name>substrate</name>
    </ligand>
</feature>
<evidence type="ECO:0000256" key="9">
    <source>
        <dbReference type="RuleBase" id="RU361243"/>
    </source>
</evidence>
<evidence type="ECO:0000256" key="2">
    <source>
        <dbReference type="ARBA" id="ARBA00023002"/>
    </source>
</evidence>
<protein>
    <recommendedName>
        <fullName evidence="9">Glycerol-3-phosphate dehydrogenase [NAD(+)]</fullName>
        <ecNumber evidence="9">1.1.1.8</ecNumber>
    </recommendedName>
</protein>
<accession>W7U0Y7</accession>
<dbReference type="PRINTS" id="PR00077">
    <property type="entry name" value="GPDHDRGNASE"/>
</dbReference>
<feature type="binding site" evidence="7">
    <location>
        <position position="358"/>
    </location>
    <ligand>
        <name>NAD(+)</name>
        <dbReference type="ChEBI" id="CHEBI:57540"/>
    </ligand>
</feature>
<evidence type="ECO:0000256" key="8">
    <source>
        <dbReference type="RuleBase" id="RU000437"/>
    </source>
</evidence>
<keyword evidence="10" id="KW-0472">Membrane</keyword>
<comment type="similarity">
    <text evidence="1 8">Belongs to the NAD-dependent glycerol-3-phosphate dehydrogenase family.</text>
</comment>
<dbReference type="AlphaFoldDB" id="W7U0Y7"/>
<feature type="binding site" evidence="7">
    <location>
        <begin position="63"/>
        <end position="68"/>
    </location>
    <ligand>
        <name>NAD(+)</name>
        <dbReference type="ChEBI" id="CHEBI:57540"/>
    </ligand>
</feature>
<evidence type="ECO:0000256" key="5">
    <source>
        <dbReference type="PIRSR" id="PIRSR000114-1"/>
    </source>
</evidence>
<dbReference type="GO" id="GO:0005829">
    <property type="term" value="C:cytosol"/>
    <property type="evidence" value="ECO:0007669"/>
    <property type="project" value="TreeGrafter"/>
</dbReference>
<dbReference type="OrthoDB" id="10263760at2759"/>
<comment type="catalytic activity">
    <reaction evidence="4 9">
        <text>sn-glycerol 3-phosphate + NAD(+) = dihydroxyacetone phosphate + NADH + H(+)</text>
        <dbReference type="Rhea" id="RHEA:11092"/>
        <dbReference type="ChEBI" id="CHEBI:15378"/>
        <dbReference type="ChEBI" id="CHEBI:57540"/>
        <dbReference type="ChEBI" id="CHEBI:57597"/>
        <dbReference type="ChEBI" id="CHEBI:57642"/>
        <dbReference type="ChEBI" id="CHEBI:57945"/>
        <dbReference type="EC" id="1.1.1.8"/>
    </reaction>
</comment>
<dbReference type="FunFam" id="1.10.1040.10:FF:000004">
    <property type="entry name" value="Glycerol-3-phosphate dehydrogenase [NAD(+)]"/>
    <property type="match status" value="1"/>
</dbReference>
<dbReference type="NCBIfam" id="TIGR03376">
    <property type="entry name" value="glycerol3P_DH"/>
    <property type="match status" value="1"/>
</dbReference>
<proteinExistence type="inferred from homology"/>
<keyword evidence="2 8" id="KW-0560">Oxidoreductase</keyword>
<evidence type="ECO:0000256" key="4">
    <source>
        <dbReference type="ARBA" id="ARBA00048683"/>
    </source>
</evidence>
<evidence type="ECO:0000313" key="13">
    <source>
        <dbReference type="EMBL" id="EWM29423.1"/>
    </source>
</evidence>
<dbReference type="Pfam" id="PF07479">
    <property type="entry name" value="NAD_Gly3P_dh_C"/>
    <property type="match status" value="1"/>
</dbReference>
<evidence type="ECO:0000256" key="3">
    <source>
        <dbReference type="ARBA" id="ARBA00023027"/>
    </source>
</evidence>
<dbReference type="InterPro" id="IPR017751">
    <property type="entry name" value="G3P_DH_NAD-dep_euk"/>
</dbReference>
<dbReference type="InterPro" id="IPR006168">
    <property type="entry name" value="G3P_DH_NAD-dep"/>
</dbReference>
<feature type="binding site" evidence="7">
    <location>
        <position position="327"/>
    </location>
    <ligand>
        <name>NAD(+)</name>
        <dbReference type="ChEBI" id="CHEBI:57540"/>
    </ligand>
</feature>
<dbReference type="PIRSF" id="PIRSF000114">
    <property type="entry name" value="Glycerol-3-P_dh"/>
    <property type="match status" value="1"/>
</dbReference>
<feature type="binding site" evidence="7">
    <location>
        <position position="95"/>
    </location>
    <ligand>
        <name>NAD(+)</name>
        <dbReference type="ChEBI" id="CHEBI:57540"/>
    </ligand>
</feature>
<keyword evidence="10" id="KW-0812">Transmembrane</keyword>
<dbReference type="InterPro" id="IPR011128">
    <property type="entry name" value="G3P_DH_NAD-dep_N"/>
</dbReference>
<dbReference type="GO" id="GO:0141152">
    <property type="term" value="F:glycerol-3-phosphate dehydrogenase (NAD+) activity"/>
    <property type="evidence" value="ECO:0007669"/>
    <property type="project" value="UniProtKB-UniRule"/>
</dbReference>
<keyword evidence="3 7" id="KW-0520">NAD</keyword>
<dbReference type="EMBL" id="AZIL01000168">
    <property type="protein sequence ID" value="EWM29423.1"/>
    <property type="molecule type" value="Genomic_DNA"/>
</dbReference>
<evidence type="ECO:0000256" key="1">
    <source>
        <dbReference type="ARBA" id="ARBA00011009"/>
    </source>
</evidence>
<dbReference type="InterPro" id="IPR008927">
    <property type="entry name" value="6-PGluconate_DH-like_C_sf"/>
</dbReference>
<feature type="binding site" evidence="7">
    <location>
        <position position="152"/>
    </location>
    <ligand>
        <name>NAD(+)</name>
        <dbReference type="ChEBI" id="CHEBI:57540"/>
    </ligand>
</feature>
<keyword evidence="14" id="KW-1185">Reference proteome</keyword>
<evidence type="ECO:0000256" key="6">
    <source>
        <dbReference type="PIRSR" id="PIRSR000114-2"/>
    </source>
</evidence>
<dbReference type="EC" id="1.1.1.8" evidence="9"/>
<dbReference type="Gene3D" id="3.40.50.720">
    <property type="entry name" value="NAD(P)-binding Rossmann-like Domain"/>
    <property type="match status" value="1"/>
</dbReference>
<dbReference type="Pfam" id="PF01210">
    <property type="entry name" value="NAD_Gly3P_dh_N"/>
    <property type="match status" value="1"/>
</dbReference>
<reference evidence="13 14" key="1">
    <citation type="journal article" date="2014" name="Mol. Plant">
        <title>Chromosome Scale Genome Assembly and Transcriptome Profiling of Nannochloropsis gaditana in Nitrogen Depletion.</title>
        <authorList>
            <person name="Corteggiani Carpinelli E."/>
            <person name="Telatin A."/>
            <person name="Vitulo N."/>
            <person name="Forcato C."/>
            <person name="D'Angelo M."/>
            <person name="Schiavon R."/>
            <person name="Vezzi A."/>
            <person name="Giacometti G.M."/>
            <person name="Morosinotto T."/>
            <person name="Valle G."/>
        </authorList>
    </citation>
    <scope>NUCLEOTIDE SEQUENCE [LARGE SCALE GENOMIC DNA]</scope>
    <source>
        <strain evidence="13 14">B-31</strain>
    </source>
</reference>
<gene>
    <name evidence="13" type="ORF">Naga_100042g20</name>
</gene>
<feature type="binding site" evidence="7">
    <location>
        <position position="211"/>
    </location>
    <ligand>
        <name>NAD(+)</name>
        <dbReference type="ChEBI" id="CHEBI:57540"/>
    </ligand>
</feature>
<evidence type="ECO:0000259" key="11">
    <source>
        <dbReference type="Pfam" id="PF01210"/>
    </source>
</evidence>
<dbReference type="PANTHER" id="PTHR11728:SF8">
    <property type="entry name" value="GLYCEROL-3-PHOSPHATE DEHYDROGENASE [NAD(+)]-RELATED"/>
    <property type="match status" value="1"/>
</dbReference>
<dbReference type="InterPro" id="IPR036291">
    <property type="entry name" value="NAD(P)-bd_dom_sf"/>
</dbReference>
<name>W7U0Y7_9STRA</name>
<dbReference type="GO" id="GO:0042803">
    <property type="term" value="F:protein homodimerization activity"/>
    <property type="evidence" value="ECO:0007669"/>
    <property type="project" value="InterPro"/>
</dbReference>
<dbReference type="PROSITE" id="PS00957">
    <property type="entry name" value="NAD_G3PDH"/>
    <property type="match status" value="1"/>
</dbReference>
<sequence length="402" mass="44129">MATLHISNLTLTIYNHGIFVLMSAALSFLLIVWRFSLAEAGRSHHFEGPSSNPVKPHSITIVGSGNFGSAIARLLGRNVLRSPKHFRSEVRMWVFEEELDDGRKLSDVINADHENVKYLPGIQLPTNVRAVPDLSDAVRNASIVVFVLPHQFLPGLLPRISSCLHRGAMAVSLVKGLDFDDEGPVLITDMIREGLGEDVSEVCVLMGANVADEMARDEFCEATLGCPDPEGAGAVLQQLFDCPTFRVEVTPDPIGVELCGALKNVVALAAGFCDGLDWGGNTKAAIIRRGLEEMRLFCKLLHPSVRDMTFFESCGVADLITTCYGGRNRKCAETFARAGGTMAWDEIEKEELGGQHLQGPQTTSKLHKVLEQKKWLSRFPLFRSVYQIAYQGRPPATLVQDL</sequence>
<evidence type="ECO:0000259" key="12">
    <source>
        <dbReference type="Pfam" id="PF07479"/>
    </source>
</evidence>
<feature type="domain" description="Glycerol-3-phosphate dehydrogenase NAD-dependent N-terminal" evidence="11">
    <location>
        <begin position="58"/>
        <end position="230"/>
    </location>
</feature>
<comment type="caution">
    <text evidence="13">The sequence shown here is derived from an EMBL/GenBank/DDBJ whole genome shotgun (WGS) entry which is preliminary data.</text>
</comment>
<feature type="binding site" evidence="6">
    <location>
        <position position="175"/>
    </location>
    <ligand>
        <name>substrate</name>
    </ligand>
</feature>
<dbReference type="InterPro" id="IPR006109">
    <property type="entry name" value="G3P_DH_NAD-dep_C"/>
</dbReference>
<keyword evidence="10" id="KW-1133">Transmembrane helix</keyword>
<dbReference type="Proteomes" id="UP000019335">
    <property type="component" value="Chromosome 3"/>
</dbReference>
<evidence type="ECO:0000256" key="7">
    <source>
        <dbReference type="PIRSR" id="PIRSR000114-3"/>
    </source>
</evidence>
<feature type="active site" description="Proton acceptor" evidence="5">
    <location>
        <position position="263"/>
    </location>
</feature>
<feature type="transmembrane region" description="Helical" evidence="10">
    <location>
        <begin position="13"/>
        <end position="33"/>
    </location>
</feature>